<reference evidence="2 3" key="1">
    <citation type="journal article" date="2019" name="Commun. Biol.">
        <title>The bagworm genome reveals a unique fibroin gene that provides high tensile strength.</title>
        <authorList>
            <person name="Kono N."/>
            <person name="Nakamura H."/>
            <person name="Ohtoshi R."/>
            <person name="Tomita M."/>
            <person name="Numata K."/>
            <person name="Arakawa K."/>
        </authorList>
    </citation>
    <scope>NUCLEOTIDE SEQUENCE [LARGE SCALE GENOMIC DNA]</scope>
</reference>
<proteinExistence type="predicted"/>
<name>A0A4C1V4Y9_EUMVA</name>
<evidence type="ECO:0000256" key="1">
    <source>
        <dbReference type="SAM" id="MobiDB-lite"/>
    </source>
</evidence>
<evidence type="ECO:0000313" key="3">
    <source>
        <dbReference type="Proteomes" id="UP000299102"/>
    </source>
</evidence>
<feature type="region of interest" description="Disordered" evidence="1">
    <location>
        <begin position="110"/>
        <end position="143"/>
    </location>
</feature>
<dbReference type="Proteomes" id="UP000299102">
    <property type="component" value="Unassembled WGS sequence"/>
</dbReference>
<evidence type="ECO:0000313" key="2">
    <source>
        <dbReference type="EMBL" id="GBP33851.1"/>
    </source>
</evidence>
<sequence length="143" mass="15571">MNHMKSPLSRNRLKKLTAVVAVFDFNGSTVDTCPPTAFNVRLRDTKFRRGRASLSTVSPTGRSKAAITPGNVACKKLYKMSDIRPMTTLTNYGLTACVRLARTKNLLKQHENRPAVSPKALMSSSKSAGNRGMLSARDCPMGA</sequence>
<comment type="caution">
    <text evidence="2">The sequence shown here is derived from an EMBL/GenBank/DDBJ whole genome shotgun (WGS) entry which is preliminary data.</text>
</comment>
<organism evidence="2 3">
    <name type="scientific">Eumeta variegata</name>
    <name type="common">Bagworm moth</name>
    <name type="synonym">Eumeta japonica</name>
    <dbReference type="NCBI Taxonomy" id="151549"/>
    <lineage>
        <taxon>Eukaryota</taxon>
        <taxon>Metazoa</taxon>
        <taxon>Ecdysozoa</taxon>
        <taxon>Arthropoda</taxon>
        <taxon>Hexapoda</taxon>
        <taxon>Insecta</taxon>
        <taxon>Pterygota</taxon>
        <taxon>Neoptera</taxon>
        <taxon>Endopterygota</taxon>
        <taxon>Lepidoptera</taxon>
        <taxon>Glossata</taxon>
        <taxon>Ditrysia</taxon>
        <taxon>Tineoidea</taxon>
        <taxon>Psychidae</taxon>
        <taxon>Oiketicinae</taxon>
        <taxon>Eumeta</taxon>
    </lineage>
</organism>
<dbReference type="EMBL" id="BGZK01000280">
    <property type="protein sequence ID" value="GBP33851.1"/>
    <property type="molecule type" value="Genomic_DNA"/>
</dbReference>
<accession>A0A4C1V4Y9</accession>
<dbReference type="AlphaFoldDB" id="A0A4C1V4Y9"/>
<protein>
    <submittedName>
        <fullName evidence="2">Uncharacterized protein</fullName>
    </submittedName>
</protein>
<gene>
    <name evidence="2" type="ORF">EVAR_20962_1</name>
</gene>
<keyword evidence="3" id="KW-1185">Reference proteome</keyword>